<accession>A0A2R6WG51</accession>
<organism evidence="1 2">
    <name type="scientific">Marchantia polymorpha</name>
    <name type="common">Common liverwort</name>
    <name type="synonym">Marchantia aquatica</name>
    <dbReference type="NCBI Taxonomy" id="3197"/>
    <lineage>
        <taxon>Eukaryota</taxon>
        <taxon>Viridiplantae</taxon>
        <taxon>Streptophyta</taxon>
        <taxon>Embryophyta</taxon>
        <taxon>Marchantiophyta</taxon>
        <taxon>Marchantiopsida</taxon>
        <taxon>Marchantiidae</taxon>
        <taxon>Marchantiales</taxon>
        <taxon>Marchantiaceae</taxon>
        <taxon>Marchantia</taxon>
    </lineage>
</organism>
<reference evidence="2" key="1">
    <citation type="journal article" date="2017" name="Cell">
        <title>Insights into land plant evolution garnered from the Marchantia polymorpha genome.</title>
        <authorList>
            <person name="Bowman J.L."/>
            <person name="Kohchi T."/>
            <person name="Yamato K.T."/>
            <person name="Jenkins J."/>
            <person name="Shu S."/>
            <person name="Ishizaki K."/>
            <person name="Yamaoka S."/>
            <person name="Nishihama R."/>
            <person name="Nakamura Y."/>
            <person name="Berger F."/>
            <person name="Adam C."/>
            <person name="Aki S.S."/>
            <person name="Althoff F."/>
            <person name="Araki T."/>
            <person name="Arteaga-Vazquez M.A."/>
            <person name="Balasubrmanian S."/>
            <person name="Barry K."/>
            <person name="Bauer D."/>
            <person name="Boehm C.R."/>
            <person name="Briginshaw L."/>
            <person name="Caballero-Perez J."/>
            <person name="Catarino B."/>
            <person name="Chen F."/>
            <person name="Chiyoda S."/>
            <person name="Chovatia M."/>
            <person name="Davies K.M."/>
            <person name="Delmans M."/>
            <person name="Demura T."/>
            <person name="Dierschke T."/>
            <person name="Dolan L."/>
            <person name="Dorantes-Acosta A.E."/>
            <person name="Eklund D.M."/>
            <person name="Florent S.N."/>
            <person name="Flores-Sandoval E."/>
            <person name="Fujiyama A."/>
            <person name="Fukuzawa H."/>
            <person name="Galik B."/>
            <person name="Grimanelli D."/>
            <person name="Grimwood J."/>
            <person name="Grossniklaus U."/>
            <person name="Hamada T."/>
            <person name="Haseloff J."/>
            <person name="Hetherington A.J."/>
            <person name="Higo A."/>
            <person name="Hirakawa Y."/>
            <person name="Hundley H.N."/>
            <person name="Ikeda Y."/>
            <person name="Inoue K."/>
            <person name="Inoue S.I."/>
            <person name="Ishida S."/>
            <person name="Jia Q."/>
            <person name="Kakita M."/>
            <person name="Kanazawa T."/>
            <person name="Kawai Y."/>
            <person name="Kawashima T."/>
            <person name="Kennedy M."/>
            <person name="Kinose K."/>
            <person name="Kinoshita T."/>
            <person name="Kohara Y."/>
            <person name="Koide E."/>
            <person name="Komatsu K."/>
            <person name="Kopischke S."/>
            <person name="Kubo M."/>
            <person name="Kyozuka J."/>
            <person name="Lagercrantz U."/>
            <person name="Lin S.S."/>
            <person name="Lindquist E."/>
            <person name="Lipzen A.M."/>
            <person name="Lu C.W."/>
            <person name="De Luna E."/>
            <person name="Martienssen R.A."/>
            <person name="Minamino N."/>
            <person name="Mizutani M."/>
            <person name="Mizutani M."/>
            <person name="Mochizuki N."/>
            <person name="Monte I."/>
            <person name="Mosher R."/>
            <person name="Nagasaki H."/>
            <person name="Nakagami H."/>
            <person name="Naramoto S."/>
            <person name="Nishitani K."/>
            <person name="Ohtani M."/>
            <person name="Okamoto T."/>
            <person name="Okumura M."/>
            <person name="Phillips J."/>
            <person name="Pollak B."/>
            <person name="Reinders A."/>
            <person name="Rovekamp M."/>
            <person name="Sano R."/>
            <person name="Sawa S."/>
            <person name="Schmid M.W."/>
            <person name="Shirakawa M."/>
            <person name="Solano R."/>
            <person name="Spunde A."/>
            <person name="Suetsugu N."/>
            <person name="Sugano S."/>
            <person name="Sugiyama A."/>
            <person name="Sun R."/>
            <person name="Suzuki Y."/>
            <person name="Takenaka M."/>
            <person name="Takezawa D."/>
            <person name="Tomogane H."/>
            <person name="Tsuzuki M."/>
            <person name="Ueda T."/>
            <person name="Umeda M."/>
            <person name="Ward J.M."/>
            <person name="Watanabe Y."/>
            <person name="Yazaki K."/>
            <person name="Yokoyama R."/>
            <person name="Yoshitake Y."/>
            <person name="Yotsui I."/>
            <person name="Zachgo S."/>
            <person name="Schmutz J."/>
        </authorList>
    </citation>
    <scope>NUCLEOTIDE SEQUENCE [LARGE SCALE GENOMIC DNA]</scope>
    <source>
        <strain evidence="2">Tak-1</strain>
    </source>
</reference>
<evidence type="ECO:0000313" key="2">
    <source>
        <dbReference type="Proteomes" id="UP000244005"/>
    </source>
</evidence>
<evidence type="ECO:0000313" key="1">
    <source>
        <dbReference type="EMBL" id="PTQ32832.1"/>
    </source>
</evidence>
<dbReference type="Proteomes" id="UP000244005">
    <property type="component" value="Unassembled WGS sequence"/>
</dbReference>
<dbReference type="EMBL" id="KZ772766">
    <property type="protein sequence ID" value="PTQ32832.1"/>
    <property type="molecule type" value="Genomic_DNA"/>
</dbReference>
<sequence>MMAWSARAGVRVKACSLGTNLITSMVEGRFQVIGTSKERAGWLPPHPPPPRSMLAAFYDRGRRRWSSTTRG</sequence>
<dbReference type="Gramene" id="Mp2g17440.1">
    <property type="protein sequence ID" value="Mp2g17440.1.cds1"/>
    <property type="gene ID" value="Mp2g17440"/>
</dbReference>
<dbReference type="AlphaFoldDB" id="A0A2R6WG51"/>
<protein>
    <submittedName>
        <fullName evidence="1">Uncharacterized protein</fullName>
    </submittedName>
</protein>
<name>A0A2R6WG51_MARPO</name>
<keyword evidence="2" id="KW-1185">Reference proteome</keyword>
<gene>
    <name evidence="1" type="ORF">MARPO_0094s0012</name>
</gene>
<proteinExistence type="predicted"/>